<evidence type="ECO:0000259" key="1">
    <source>
        <dbReference type="Pfam" id="PF12697"/>
    </source>
</evidence>
<evidence type="ECO:0000313" key="2">
    <source>
        <dbReference type="EMBL" id="UYM03830.1"/>
    </source>
</evidence>
<dbReference type="KEGG" id="sgrg:L0C25_14915"/>
<dbReference type="PRINTS" id="PR00111">
    <property type="entry name" value="ABHYDROLASE"/>
</dbReference>
<sequence>MNLLTKRTLGISAALVGVAAAGVAAELVGRRRQSRRLEAGEEIPFGSLHSEPQPVVASDGVRLHVEVDEPDVPVDPAVPDGSRLRGSQAHSLPLTVVFAHGWVLDLDSWHFQRAALRGRVRMVFYDQRSHGRSQRSTRKGSNFDQLGRDLRDIIEATTPDGPVILVGHSMGGMTIMSLAEQFPDLVRERVAGVLLCGTSAGGLLPPGTPLRRAQPVVENLAVAITPMLAVGRRLGSNRSSRRFTVGPDAPVEYAEMTAQMLRRTHTHVLLDFLPNFGRLDAYEALAALPGEATVVVSGTHDQITPHKHSQRIVDRLPGARLVVADRAGHMVQLERHELVTAVLEDLIEQAVETQQETA</sequence>
<dbReference type="PANTHER" id="PTHR43194">
    <property type="entry name" value="HYDROLASE ALPHA/BETA FOLD FAMILY"/>
    <property type="match status" value="1"/>
</dbReference>
<keyword evidence="3" id="KW-1185">Reference proteome</keyword>
<dbReference type="EMBL" id="CP094970">
    <property type="protein sequence ID" value="UYM03830.1"/>
    <property type="molecule type" value="Genomic_DNA"/>
</dbReference>
<dbReference type="RefSeq" id="WP_271632472.1">
    <property type="nucleotide sequence ID" value="NZ_CP094970.1"/>
</dbReference>
<organism evidence="2 3">
    <name type="scientific">Solicola gregarius</name>
    <dbReference type="NCBI Taxonomy" id="2908642"/>
    <lineage>
        <taxon>Bacteria</taxon>
        <taxon>Bacillati</taxon>
        <taxon>Actinomycetota</taxon>
        <taxon>Actinomycetes</taxon>
        <taxon>Propionibacteriales</taxon>
        <taxon>Nocardioidaceae</taxon>
        <taxon>Solicola</taxon>
    </lineage>
</organism>
<name>A0AA46TET3_9ACTN</name>
<dbReference type="InterPro" id="IPR050228">
    <property type="entry name" value="Carboxylesterase_BioH"/>
</dbReference>
<dbReference type="InterPro" id="IPR000073">
    <property type="entry name" value="AB_hydrolase_1"/>
</dbReference>
<gene>
    <name evidence="2" type="ORF">L0C25_14915</name>
</gene>
<dbReference type="Gene3D" id="3.40.50.1820">
    <property type="entry name" value="alpha/beta hydrolase"/>
    <property type="match status" value="1"/>
</dbReference>
<protein>
    <submittedName>
        <fullName evidence="2">Alpha/beta hydrolase</fullName>
    </submittedName>
</protein>
<dbReference type="Pfam" id="PF12697">
    <property type="entry name" value="Abhydrolase_6"/>
    <property type="match status" value="1"/>
</dbReference>
<dbReference type="GO" id="GO:0016787">
    <property type="term" value="F:hydrolase activity"/>
    <property type="evidence" value="ECO:0007669"/>
    <property type="project" value="UniProtKB-KW"/>
</dbReference>
<dbReference type="AlphaFoldDB" id="A0AA46TET3"/>
<feature type="domain" description="AB hydrolase-1" evidence="1">
    <location>
        <begin position="96"/>
        <end position="339"/>
    </location>
</feature>
<dbReference type="Proteomes" id="UP001164390">
    <property type="component" value="Chromosome"/>
</dbReference>
<accession>A0AA46TET3</accession>
<proteinExistence type="predicted"/>
<dbReference type="InterPro" id="IPR029058">
    <property type="entry name" value="AB_hydrolase_fold"/>
</dbReference>
<dbReference type="SUPFAM" id="SSF53474">
    <property type="entry name" value="alpha/beta-Hydrolases"/>
    <property type="match status" value="1"/>
</dbReference>
<dbReference type="PANTHER" id="PTHR43194:SF2">
    <property type="entry name" value="PEROXISOMAL MEMBRANE PROTEIN LPX1"/>
    <property type="match status" value="1"/>
</dbReference>
<keyword evidence="2" id="KW-0378">Hydrolase</keyword>
<reference evidence="2" key="1">
    <citation type="submission" date="2022-01" db="EMBL/GenBank/DDBJ databases">
        <title>Nocardioidaceae gen. sp. A5X3R13.</title>
        <authorList>
            <person name="Lopez Marin M.A."/>
            <person name="Uhlik O."/>
        </authorList>
    </citation>
    <scope>NUCLEOTIDE SEQUENCE</scope>
    <source>
        <strain evidence="2">A5X3R13</strain>
    </source>
</reference>
<evidence type="ECO:0000313" key="3">
    <source>
        <dbReference type="Proteomes" id="UP001164390"/>
    </source>
</evidence>